<evidence type="ECO:0000256" key="6">
    <source>
        <dbReference type="ARBA" id="ARBA00022917"/>
    </source>
</evidence>
<accession>A0A0L6JJ42</accession>
<dbReference type="SUPFAM" id="SSF53738">
    <property type="entry name" value="Phosphoglucomutase, first 3 domains"/>
    <property type="match status" value="2"/>
</dbReference>
<keyword evidence="5 10" id="KW-0808">Transferase</keyword>
<dbReference type="Gene3D" id="3.40.120.10">
    <property type="entry name" value="Alpha-D-Glucose-1,6-Bisphosphate, subunit A, domain 3"/>
    <property type="match status" value="3"/>
</dbReference>
<protein>
    <submittedName>
        <fullName evidence="10">Mannose-1-phosphate guanylyltransferase, Phosphoglucosamine mutase</fullName>
        <ecNumber evidence="10">2.7.7.13</ecNumber>
        <ecNumber evidence="10">5.4.2.10</ecNumber>
    </submittedName>
</protein>
<dbReference type="EC" id="5.4.2.10" evidence="10"/>
<dbReference type="GO" id="GO:0004475">
    <property type="term" value="F:mannose-1-phosphate guanylyltransferase (GTP) activity"/>
    <property type="evidence" value="ECO:0007669"/>
    <property type="project" value="UniProtKB-EC"/>
</dbReference>
<keyword evidence="6" id="KW-0648">Protein biosynthesis</keyword>
<evidence type="ECO:0000256" key="3">
    <source>
        <dbReference type="ARBA" id="ARBA00022490"/>
    </source>
</evidence>
<dbReference type="CDD" id="cd04181">
    <property type="entry name" value="NTP_transferase"/>
    <property type="match status" value="1"/>
</dbReference>
<gene>
    <name evidence="10" type="ORF">Bccel_1010</name>
</gene>
<evidence type="ECO:0000256" key="1">
    <source>
        <dbReference type="ARBA" id="ARBA00004514"/>
    </source>
</evidence>
<dbReference type="Pfam" id="PF25084">
    <property type="entry name" value="LbH_EIF2B"/>
    <property type="match status" value="1"/>
</dbReference>
<evidence type="ECO:0000256" key="5">
    <source>
        <dbReference type="ARBA" id="ARBA00022679"/>
    </source>
</evidence>
<dbReference type="CDD" id="cd05805">
    <property type="entry name" value="MPG1_transferase"/>
    <property type="match status" value="1"/>
</dbReference>
<evidence type="ECO:0000259" key="9">
    <source>
        <dbReference type="Pfam" id="PF25084"/>
    </source>
</evidence>
<dbReference type="eggNOG" id="COG1109">
    <property type="taxonomic scope" value="Bacteria"/>
</dbReference>
<evidence type="ECO:0000313" key="10">
    <source>
        <dbReference type="EMBL" id="KNY25750.1"/>
    </source>
</evidence>
<dbReference type="FunFam" id="3.90.550.10:FF:000013">
    <property type="entry name" value="mannose-1-phosphate guanyltransferase beta"/>
    <property type="match status" value="1"/>
</dbReference>
<dbReference type="InterPro" id="IPR029044">
    <property type="entry name" value="Nucleotide-diphossugar_trans"/>
</dbReference>
<comment type="similarity">
    <text evidence="2">Belongs to the phosphohexose mutase family.</text>
</comment>
<keyword evidence="4" id="KW-0396">Initiation factor</keyword>
<dbReference type="STRING" id="398512.Bccel_1010"/>
<dbReference type="Gene3D" id="3.90.550.10">
    <property type="entry name" value="Spore Coat Polysaccharide Biosynthesis Protein SpsA, Chain A"/>
    <property type="match status" value="1"/>
</dbReference>
<dbReference type="EC" id="2.7.7.13" evidence="10"/>
<evidence type="ECO:0000256" key="2">
    <source>
        <dbReference type="ARBA" id="ARBA00010231"/>
    </source>
</evidence>
<keyword evidence="11" id="KW-1185">Reference proteome</keyword>
<comment type="caution">
    <text evidence="10">The sequence shown here is derived from an EMBL/GenBank/DDBJ whole genome shotgun (WGS) entry which is preliminary data.</text>
</comment>
<dbReference type="OrthoDB" id="9803871at2"/>
<evidence type="ECO:0000313" key="11">
    <source>
        <dbReference type="Proteomes" id="UP000036923"/>
    </source>
</evidence>
<dbReference type="AlphaFoldDB" id="A0A0L6JJ42"/>
<sequence length="820" mass="91956">MKAVIMAGGEGTRLRPLTCNRPKPMVPIINKPVMEHIIELLKKYNLTDIAVTLQYMPELIKDYFGNGSDFGVNIRYYVEQTPLGTAGSVKNAEDFLDDVFVVISGDALTDIDLKKAIDFHFQKGSIATIILKKVDVPLEYGVVVTDEESRISRFLEKPSWGEVFSDTVNTGIYILSPEILGYFNKNEMFDFSKDLFPILLKEKKPLYGFVTDDYWCDIGDLRAYSRVHMDILEKKVKVNIPGKEIEPGIWIDDGCEIEEGAKLEAPCVIGKNTKIKKTANIGSFSVIGHYNIIDERSGIKRSILWKNNLVEKNVQVRGSVICNKVHLRSNASTFENSVIGDDTIIMNNALIKPNIKIWPNKLIEEGAEVNSNLVWGSKFTRSIFGNRGVAGEINVDITPEYASKLGAAYGATFKGKAKIGVSCDDSTPAQMLKVSFISGLLSAGIEVFDFGKMLLPITRSAIRFYKNDGGIHISTSTEDVARLFVDFLDKNGSNVDRGTERKIENAFVREDFSRCEGDCIKEIKQIPDYSKFYLRNIINNVESSKMKYKIALNSRSGFILSTMNELLTGLGCEVEVVNVKLMNIKTMSKSMTSNDVKYFTSHIKMGKFDLGVSIEDTSEKMMLVDNKGRIITEDMFIALISLIFFKNVQGGTVVVPISASQVVDRIADECNGKVIRSKTSTQDIMEKILGSELKEEMLDQFTMHFDAMAGLVKILDFMQKNNYKLSELVDMIPNFYIDKKEVECPWEAKGKVIRHIMQENNGDSIETLEGVKIYKDGGWVLVLPDAEKPVCNVISESYSAEFAEELTSIYINKIREISRG</sequence>
<dbReference type="SUPFAM" id="SSF51161">
    <property type="entry name" value="Trimeric LpxA-like enzymes"/>
    <property type="match status" value="1"/>
</dbReference>
<keyword evidence="3" id="KW-0963">Cytoplasm</keyword>
<dbReference type="EMBL" id="LGTC01000001">
    <property type="protein sequence ID" value="KNY25750.1"/>
    <property type="molecule type" value="Genomic_DNA"/>
</dbReference>
<dbReference type="Gene3D" id="2.160.10.10">
    <property type="entry name" value="Hexapeptide repeat proteins"/>
    <property type="match status" value="1"/>
</dbReference>
<dbReference type="PANTHER" id="PTHR22572">
    <property type="entry name" value="SUGAR-1-PHOSPHATE GUANYL TRANSFERASE"/>
    <property type="match status" value="1"/>
</dbReference>
<dbReference type="Pfam" id="PF00483">
    <property type="entry name" value="NTP_transferase"/>
    <property type="match status" value="1"/>
</dbReference>
<reference evidence="11" key="1">
    <citation type="submission" date="2015-07" db="EMBL/GenBank/DDBJ databases">
        <title>Near-Complete Genome Sequence of the Cellulolytic Bacterium Bacteroides (Pseudobacteroides) cellulosolvens ATCC 35603.</title>
        <authorList>
            <person name="Dassa B."/>
            <person name="Utturkar S.M."/>
            <person name="Klingeman D.M."/>
            <person name="Hurt R.A."/>
            <person name="Keller M."/>
            <person name="Xu J."/>
            <person name="Reddy Y.H.K."/>
            <person name="Borovok I."/>
            <person name="Grinberg I.R."/>
            <person name="Lamed R."/>
            <person name="Zhivin O."/>
            <person name="Bayer E.A."/>
            <person name="Brown S.D."/>
        </authorList>
    </citation>
    <scope>NUCLEOTIDE SEQUENCE [LARGE SCALE GENOMIC DNA]</scope>
    <source>
        <strain evidence="11">DSM 2933</strain>
    </source>
</reference>
<comment type="subcellular location">
    <subcellularLocation>
        <location evidence="1">Cytoplasm</location>
        <location evidence="1">Cytosol</location>
    </subcellularLocation>
</comment>
<dbReference type="InterPro" id="IPR056764">
    <property type="entry name" value="LbH_EIF2B3/5"/>
</dbReference>
<evidence type="ECO:0000259" key="7">
    <source>
        <dbReference type="Pfam" id="PF00483"/>
    </source>
</evidence>
<feature type="domain" description="Alpha-D-phosphohexomutase alpha/beta/alpha" evidence="8">
    <location>
        <begin position="382"/>
        <end position="512"/>
    </location>
</feature>
<feature type="domain" description="Nucleotidyl transferase" evidence="7">
    <location>
        <begin position="2"/>
        <end position="233"/>
    </location>
</feature>
<evidence type="ECO:0000259" key="8">
    <source>
        <dbReference type="Pfam" id="PF02878"/>
    </source>
</evidence>
<dbReference type="SUPFAM" id="SSF55957">
    <property type="entry name" value="Phosphoglucomutase, C-terminal domain"/>
    <property type="match status" value="1"/>
</dbReference>
<dbReference type="InterPro" id="IPR005835">
    <property type="entry name" value="NTP_transferase_dom"/>
</dbReference>
<dbReference type="Pfam" id="PF02878">
    <property type="entry name" value="PGM_PMM_I"/>
    <property type="match status" value="1"/>
</dbReference>
<name>A0A0L6JJ42_9FIRM</name>
<organism evidence="10 11">
    <name type="scientific">Pseudobacteroides cellulosolvens ATCC 35603 = DSM 2933</name>
    <dbReference type="NCBI Taxonomy" id="398512"/>
    <lineage>
        <taxon>Bacteria</taxon>
        <taxon>Bacillati</taxon>
        <taxon>Bacillota</taxon>
        <taxon>Clostridia</taxon>
        <taxon>Eubacteriales</taxon>
        <taxon>Oscillospiraceae</taxon>
        <taxon>Pseudobacteroides</taxon>
    </lineage>
</organism>
<dbReference type="GO" id="GO:0008966">
    <property type="term" value="F:phosphoglucosamine mutase activity"/>
    <property type="evidence" value="ECO:0007669"/>
    <property type="project" value="UniProtKB-EC"/>
</dbReference>
<evidence type="ECO:0000256" key="4">
    <source>
        <dbReference type="ARBA" id="ARBA00022540"/>
    </source>
</evidence>
<keyword evidence="10" id="KW-0548">Nucleotidyltransferase</keyword>
<proteinExistence type="inferred from homology"/>
<dbReference type="InterPro" id="IPR036900">
    <property type="entry name" value="A-D-PHexomutase_C_sf"/>
</dbReference>
<feature type="domain" description="EIF2B subunit epsilon/gamma LbH" evidence="9">
    <location>
        <begin position="249"/>
        <end position="349"/>
    </location>
</feature>
<dbReference type="Gene3D" id="3.30.310.50">
    <property type="entry name" value="Alpha-D-phosphohexomutase, C-terminal domain"/>
    <property type="match status" value="1"/>
</dbReference>
<dbReference type="GO" id="GO:0005975">
    <property type="term" value="P:carbohydrate metabolic process"/>
    <property type="evidence" value="ECO:0007669"/>
    <property type="project" value="InterPro"/>
</dbReference>
<dbReference type="Proteomes" id="UP000036923">
    <property type="component" value="Unassembled WGS sequence"/>
</dbReference>
<keyword evidence="10" id="KW-0413">Isomerase</keyword>
<dbReference type="InterPro" id="IPR016055">
    <property type="entry name" value="A-D-PHexomutase_a/b/a-I/II/III"/>
</dbReference>
<dbReference type="InterPro" id="IPR005844">
    <property type="entry name" value="A-D-PHexomutase_a/b/a-I"/>
</dbReference>
<dbReference type="InterPro" id="IPR011004">
    <property type="entry name" value="Trimer_LpxA-like_sf"/>
</dbReference>
<dbReference type="PATRIC" id="fig|398512.5.peg.1047"/>
<dbReference type="RefSeq" id="WP_036940384.1">
    <property type="nucleotide sequence ID" value="NZ_JQKC01000013.1"/>
</dbReference>
<dbReference type="InterPro" id="IPR050486">
    <property type="entry name" value="Mannose-1P_guanyltransferase"/>
</dbReference>
<dbReference type="eggNOG" id="COG1208">
    <property type="taxonomic scope" value="Bacteria"/>
</dbReference>
<dbReference type="SUPFAM" id="SSF53448">
    <property type="entry name" value="Nucleotide-diphospho-sugar transferases"/>
    <property type="match status" value="1"/>
</dbReference>